<evidence type="ECO:0000256" key="3">
    <source>
        <dbReference type="ARBA" id="ARBA00022692"/>
    </source>
</evidence>
<evidence type="ECO:0008006" key="9">
    <source>
        <dbReference type="Google" id="ProtNLM"/>
    </source>
</evidence>
<evidence type="ECO:0000256" key="4">
    <source>
        <dbReference type="ARBA" id="ARBA00022989"/>
    </source>
</evidence>
<feature type="transmembrane region" description="Helical" evidence="6">
    <location>
        <begin position="144"/>
        <end position="164"/>
    </location>
</feature>
<dbReference type="InterPro" id="IPR050833">
    <property type="entry name" value="Poly_Biosynth_Transport"/>
</dbReference>
<gene>
    <name evidence="7" type="ORF">CFX0092_A2793</name>
</gene>
<evidence type="ECO:0000313" key="7">
    <source>
        <dbReference type="EMBL" id="CUS04671.2"/>
    </source>
</evidence>
<reference evidence="7" key="1">
    <citation type="submission" date="2016-01" db="EMBL/GenBank/DDBJ databases">
        <authorList>
            <person name="Mcilroy J.S."/>
            <person name="Karst M S."/>
            <person name="Albertsen M."/>
        </authorList>
    </citation>
    <scope>NUCLEOTIDE SEQUENCE</scope>
    <source>
        <strain evidence="7">Cfx-K</strain>
    </source>
</reference>
<keyword evidence="3 6" id="KW-0812">Transmembrane</keyword>
<sequence>MNTLQRLLSNTAFALIANLVAKSGTGLLFILVGRNLGPTASGVYSLGTTFFTIVFGLSALGLHELFVRQVAPRRGESAHYFVHYLGLRLLSSLLTYLLLLLCLYFILPYSRETGQVILIMSLAAIPEAISDICGALFEAHERMATPALVSLVTSLIKIGGGFWLLRQGRGVIDIAWLMVIAGAVGMLIYLPALFRFFRRAAQPWRVKPDFAFSLGQLRQTPGFFVIYLFSVVDYQADVFLISLLLTETSLGLYSAAMTITLAISLLAFAVRVAIYPVMTRYAATAPDKLALLHHKANQYLIVLALPIAAGVCLLARPMITLIFGETFEPAVPVLQISVWAAVFILITVPNARLMLVSHRQNVSARLTGASMATNVIANLILIPPLGILGAALARVIASATLFLGIHLYVRANLLRSSFLPLLPRPLLATALMVAAMWPARELPMIVPLLIGLIVYAGAALLLGVVPADDLVYWRQALQSGLGERIERG</sequence>
<organism evidence="7 8">
    <name type="scientific">Candidatus Promineifilum breve</name>
    <dbReference type="NCBI Taxonomy" id="1806508"/>
    <lineage>
        <taxon>Bacteria</taxon>
        <taxon>Bacillati</taxon>
        <taxon>Chloroflexota</taxon>
        <taxon>Ardenticatenia</taxon>
        <taxon>Candidatus Promineifilales</taxon>
        <taxon>Candidatus Promineifilaceae</taxon>
        <taxon>Candidatus Promineifilum</taxon>
    </lineage>
</organism>
<feature type="transmembrane region" description="Helical" evidence="6">
    <location>
        <begin position="176"/>
        <end position="197"/>
    </location>
</feature>
<keyword evidence="5 6" id="KW-0472">Membrane</keyword>
<dbReference type="Pfam" id="PF13440">
    <property type="entry name" value="Polysacc_synt_3"/>
    <property type="match status" value="1"/>
</dbReference>
<evidence type="ECO:0000313" key="8">
    <source>
        <dbReference type="Proteomes" id="UP000215027"/>
    </source>
</evidence>
<keyword evidence="2" id="KW-1003">Cell membrane</keyword>
<feature type="transmembrane region" description="Helical" evidence="6">
    <location>
        <begin position="113"/>
        <end position="137"/>
    </location>
</feature>
<feature type="transmembrane region" description="Helical" evidence="6">
    <location>
        <begin position="445"/>
        <end position="465"/>
    </location>
</feature>
<dbReference type="GO" id="GO:0005886">
    <property type="term" value="C:plasma membrane"/>
    <property type="evidence" value="ECO:0007669"/>
    <property type="project" value="UniProtKB-SubCell"/>
</dbReference>
<feature type="transmembrane region" description="Helical" evidence="6">
    <location>
        <begin position="336"/>
        <end position="355"/>
    </location>
</feature>
<dbReference type="AlphaFoldDB" id="A0A160T3C4"/>
<dbReference type="PANTHER" id="PTHR30250:SF11">
    <property type="entry name" value="O-ANTIGEN TRANSPORTER-RELATED"/>
    <property type="match status" value="1"/>
</dbReference>
<keyword evidence="8" id="KW-1185">Reference proteome</keyword>
<feature type="transmembrane region" description="Helical" evidence="6">
    <location>
        <begin position="299"/>
        <end position="324"/>
    </location>
</feature>
<name>A0A160T3C4_9CHLR</name>
<keyword evidence="4 6" id="KW-1133">Transmembrane helix</keyword>
<accession>A0A160T3C4</accession>
<evidence type="ECO:0000256" key="2">
    <source>
        <dbReference type="ARBA" id="ARBA00022475"/>
    </source>
</evidence>
<dbReference type="CDD" id="cd13128">
    <property type="entry name" value="MATE_Wzx_like"/>
    <property type="match status" value="1"/>
</dbReference>
<feature type="transmembrane region" description="Helical" evidence="6">
    <location>
        <begin position="12"/>
        <end position="32"/>
    </location>
</feature>
<protein>
    <recommendedName>
        <fullName evidence="9">Polysaccharide biosynthesis protein</fullName>
    </recommendedName>
</protein>
<dbReference type="PANTHER" id="PTHR30250">
    <property type="entry name" value="PST FAMILY PREDICTED COLANIC ACID TRANSPORTER"/>
    <property type="match status" value="1"/>
</dbReference>
<dbReference type="EMBL" id="LN890655">
    <property type="protein sequence ID" value="CUS04671.2"/>
    <property type="molecule type" value="Genomic_DNA"/>
</dbReference>
<feature type="transmembrane region" description="Helical" evidence="6">
    <location>
        <begin position="44"/>
        <end position="66"/>
    </location>
</feature>
<dbReference type="KEGG" id="pbf:CFX0092_A2793"/>
<evidence type="ECO:0000256" key="5">
    <source>
        <dbReference type="ARBA" id="ARBA00023136"/>
    </source>
</evidence>
<evidence type="ECO:0000256" key="1">
    <source>
        <dbReference type="ARBA" id="ARBA00004651"/>
    </source>
</evidence>
<dbReference type="Proteomes" id="UP000215027">
    <property type="component" value="Chromosome I"/>
</dbReference>
<dbReference type="OrthoDB" id="139030at2"/>
<dbReference type="RefSeq" id="WP_095043975.1">
    <property type="nucleotide sequence ID" value="NZ_LN890655.1"/>
</dbReference>
<proteinExistence type="predicted"/>
<feature type="transmembrane region" description="Helical" evidence="6">
    <location>
        <begin position="87"/>
        <end position="107"/>
    </location>
</feature>
<feature type="transmembrane region" description="Helical" evidence="6">
    <location>
        <begin position="251"/>
        <end position="278"/>
    </location>
</feature>
<evidence type="ECO:0000256" key="6">
    <source>
        <dbReference type="SAM" id="Phobius"/>
    </source>
</evidence>
<comment type="subcellular location">
    <subcellularLocation>
        <location evidence="1">Cell membrane</location>
        <topology evidence="1">Multi-pass membrane protein</topology>
    </subcellularLocation>
</comment>